<protein>
    <submittedName>
        <fullName evidence="1">PAS domain-containing protein</fullName>
    </submittedName>
</protein>
<keyword evidence="2" id="KW-1185">Reference proteome</keyword>
<gene>
    <name evidence="1" type="ORF">BH720_016440</name>
</gene>
<organism evidence="1 2">
    <name type="scientific">Desertifilum tharense IPPAS B-1220</name>
    <dbReference type="NCBI Taxonomy" id="1781255"/>
    <lineage>
        <taxon>Bacteria</taxon>
        <taxon>Bacillati</taxon>
        <taxon>Cyanobacteriota</taxon>
        <taxon>Cyanophyceae</taxon>
        <taxon>Desertifilales</taxon>
        <taxon>Desertifilaceae</taxon>
        <taxon>Desertifilum</taxon>
    </lineage>
</organism>
<reference evidence="1 2" key="1">
    <citation type="journal article" date="2016" name="Genome Announc.">
        <title>Draft Genome Sequence of the Thermotolerant Cyanobacterium Desertifilum sp. IPPAS B-1220.</title>
        <authorList>
            <person name="Mironov K.S."/>
            <person name="Sinetova M.A."/>
            <person name="Bolatkhan K."/>
            <person name="Zayadan B.K."/>
            <person name="Ustinova V.V."/>
            <person name="Kupriyanova E.V."/>
            <person name="Skrypnik A.N."/>
            <person name="Gogoleva N.E."/>
            <person name="Gogolev Y.V."/>
            <person name="Los D.A."/>
        </authorList>
    </citation>
    <scope>NUCLEOTIDE SEQUENCE [LARGE SCALE GENOMIC DNA]</scope>
    <source>
        <strain evidence="1 2">IPPAS B-1220</strain>
    </source>
</reference>
<dbReference type="EMBL" id="CP182909">
    <property type="protein sequence ID" value="XPM66701.1"/>
    <property type="molecule type" value="Genomic_DNA"/>
</dbReference>
<sequence>MQERTAELETTNQLLKQEIEWRQRIQQRLELAQKYAKIGTFEWNIQSNQFTWTVELEALYGFKPGSFDSQYEQWIQTLHSEDRPKVEQELVPSRTRRSRS</sequence>
<evidence type="ECO:0000313" key="2">
    <source>
        <dbReference type="Proteomes" id="UP000095472"/>
    </source>
</evidence>
<evidence type="ECO:0000313" key="1">
    <source>
        <dbReference type="EMBL" id="XPM66701.1"/>
    </source>
</evidence>
<proteinExistence type="predicted"/>
<dbReference type="Proteomes" id="UP000095472">
    <property type="component" value="Chromosome"/>
</dbReference>
<accession>A0ACD5H253</accession>
<name>A0ACD5H253_9CYAN</name>